<sequence length="684" mass="74393">MNRASRSVKKTSPGSEEFDPKRVRKKKLSPRNPFKDLNNINISSNSSSSLSIDAPRGCLSFFLSNSSSKTPLQRPRNLPKTPKSLSNHGPSQCRPKPATKQRSNGGAISENLEKPKRTPCLYQWQNGKKRSFGATRRPKSSSDSEGHGSSCNELVSEVCLKEEAVDTGETSNPRLFSAKVDLEEHGTPVNKVAVGTGLDSRPGKVIEENSSTTNTTPPVQASISPEIQCGSSLVSTPSCFGAGHVLSGVTDKRKCRPRGVLTVGEDTDFFKAGGFDGADHDNAVGLFNSCRVSLVPAPTEASVHWLLPPRDGEELDHMGSSRKGSPESGRMKVFSTFQSPSSSSSANGFSSDVCNISESASTPTTATTSTRGRRRPSSVSPIEFPEFGGFFGPISSVSRKRHSSDHAIGCSSSCRPVPCVSDSKDHLPPQESGHRYDGEKDNSPFSWDSVGSGNVICTPQSDSSSYRRYGLSCLDGDSHREHQLGFDTTVDILHNTHLSPQSQISMWDAAEIPSLPALSAHFSQPVTPLNSVDWAQLWKPLHDFGVGFSCSSFENSLQLQSLSRLRISWRDGLVSRIFEMEEPDCCRGLSDDEEEEVSYCGSSHIKSDLNYEHSQTERDDVTLNDGFKHLESAYEEPACNRENKVEIPPERPNVCAESISTEGGGLVASNDSDWSCFKNQLFKV</sequence>
<dbReference type="PANTHER" id="PTHR36022">
    <property type="entry name" value="GPI-ANCHORED ADHESIN-LIKE PROTEIN"/>
    <property type="match status" value="1"/>
</dbReference>
<proteinExistence type="predicted"/>
<dbReference type="EMBL" id="JAMYWD010000006">
    <property type="protein sequence ID" value="KAJ4969158.1"/>
    <property type="molecule type" value="Genomic_DNA"/>
</dbReference>
<feature type="compositionally biased region" description="Low complexity" evidence="1">
    <location>
        <begin position="37"/>
        <end position="52"/>
    </location>
</feature>
<dbReference type="OrthoDB" id="1921902at2759"/>
<gene>
    <name evidence="2" type="ORF">NE237_015859</name>
</gene>
<organism evidence="2 3">
    <name type="scientific">Protea cynaroides</name>
    <dbReference type="NCBI Taxonomy" id="273540"/>
    <lineage>
        <taxon>Eukaryota</taxon>
        <taxon>Viridiplantae</taxon>
        <taxon>Streptophyta</taxon>
        <taxon>Embryophyta</taxon>
        <taxon>Tracheophyta</taxon>
        <taxon>Spermatophyta</taxon>
        <taxon>Magnoliopsida</taxon>
        <taxon>Proteales</taxon>
        <taxon>Proteaceae</taxon>
        <taxon>Protea</taxon>
    </lineage>
</organism>
<feature type="compositionally biased region" description="Basic residues" evidence="1">
    <location>
        <begin position="127"/>
        <end position="139"/>
    </location>
</feature>
<feature type="compositionally biased region" description="Low complexity" evidence="1">
    <location>
        <begin position="359"/>
        <end position="370"/>
    </location>
</feature>
<dbReference type="AlphaFoldDB" id="A0A9Q0KEL5"/>
<evidence type="ECO:0000313" key="2">
    <source>
        <dbReference type="EMBL" id="KAJ4969158.1"/>
    </source>
</evidence>
<feature type="region of interest" description="Disordered" evidence="1">
    <location>
        <begin position="310"/>
        <end position="382"/>
    </location>
</feature>
<feature type="compositionally biased region" description="Low complexity" evidence="1">
    <location>
        <begin position="334"/>
        <end position="351"/>
    </location>
</feature>
<comment type="caution">
    <text evidence="2">The sequence shown here is derived from an EMBL/GenBank/DDBJ whole genome shotgun (WGS) entry which is preliminary data.</text>
</comment>
<feature type="region of interest" description="Disordered" evidence="1">
    <location>
        <begin position="421"/>
        <end position="444"/>
    </location>
</feature>
<feature type="region of interest" description="Disordered" evidence="1">
    <location>
        <begin position="1"/>
        <end position="150"/>
    </location>
</feature>
<name>A0A9Q0KEL5_9MAGN</name>
<dbReference type="Proteomes" id="UP001141806">
    <property type="component" value="Unassembled WGS sequence"/>
</dbReference>
<dbReference type="PANTHER" id="PTHR36022:SF1">
    <property type="entry name" value="GPI-ANCHORED ADHESIN-LIKE PROTEIN"/>
    <property type="match status" value="1"/>
</dbReference>
<reference evidence="2" key="1">
    <citation type="journal article" date="2023" name="Plant J.">
        <title>The genome of the king protea, Protea cynaroides.</title>
        <authorList>
            <person name="Chang J."/>
            <person name="Duong T.A."/>
            <person name="Schoeman C."/>
            <person name="Ma X."/>
            <person name="Roodt D."/>
            <person name="Barker N."/>
            <person name="Li Z."/>
            <person name="Van de Peer Y."/>
            <person name="Mizrachi E."/>
        </authorList>
    </citation>
    <scope>NUCLEOTIDE SEQUENCE</scope>
    <source>
        <tissue evidence="2">Young leaves</tissue>
    </source>
</reference>
<evidence type="ECO:0000313" key="3">
    <source>
        <dbReference type="Proteomes" id="UP001141806"/>
    </source>
</evidence>
<evidence type="ECO:0000256" key="1">
    <source>
        <dbReference type="SAM" id="MobiDB-lite"/>
    </source>
</evidence>
<feature type="compositionally biased region" description="Basic and acidic residues" evidence="1">
    <location>
        <begin position="310"/>
        <end position="319"/>
    </location>
</feature>
<keyword evidence="3" id="KW-1185">Reference proteome</keyword>
<feature type="compositionally biased region" description="Polar residues" evidence="1">
    <location>
        <begin position="62"/>
        <end position="71"/>
    </location>
</feature>
<feature type="compositionally biased region" description="Basic and acidic residues" evidence="1">
    <location>
        <begin position="422"/>
        <end position="442"/>
    </location>
</feature>
<protein>
    <submittedName>
        <fullName evidence="2">Uncharacterized protein</fullName>
    </submittedName>
</protein>
<feature type="compositionally biased region" description="Polar residues" evidence="1">
    <location>
        <begin position="208"/>
        <end position="223"/>
    </location>
</feature>
<accession>A0A9Q0KEL5</accession>
<feature type="region of interest" description="Disordered" evidence="1">
    <location>
        <begin position="192"/>
        <end position="223"/>
    </location>
</feature>